<protein>
    <submittedName>
        <fullName evidence="1">Uncharacterized protein</fullName>
    </submittedName>
</protein>
<reference evidence="1" key="1">
    <citation type="journal article" date="2020" name="ISME J.">
        <title>Gammaproteobacteria mediating utilization of methyl-, sulfur- and petroleum organic compounds in deep ocean hydrothermal plumes.</title>
        <authorList>
            <person name="Zhou Z."/>
            <person name="Liu Y."/>
            <person name="Pan J."/>
            <person name="Cron B.R."/>
            <person name="Toner B.M."/>
            <person name="Anantharaman K."/>
            <person name="Breier J.A."/>
            <person name="Dick G.J."/>
            <person name="Li M."/>
        </authorList>
    </citation>
    <scope>NUCLEOTIDE SEQUENCE</scope>
    <source>
        <strain evidence="1">SZUA-1451</strain>
    </source>
</reference>
<evidence type="ECO:0000313" key="2">
    <source>
        <dbReference type="Proteomes" id="UP000649326"/>
    </source>
</evidence>
<dbReference type="AlphaFoldDB" id="A0A832Z864"/>
<proteinExistence type="predicted"/>
<gene>
    <name evidence="1" type="ORF">EYH13_00275</name>
</gene>
<dbReference type="Proteomes" id="UP000649326">
    <property type="component" value="Unassembled WGS sequence"/>
</dbReference>
<evidence type="ECO:0000313" key="1">
    <source>
        <dbReference type="EMBL" id="HIP74613.1"/>
    </source>
</evidence>
<organism evidence="1 2">
    <name type="scientific">Thermococcus paralvinellae</name>
    <dbReference type="NCBI Taxonomy" id="582419"/>
    <lineage>
        <taxon>Archaea</taxon>
        <taxon>Methanobacteriati</taxon>
        <taxon>Methanobacteriota</taxon>
        <taxon>Thermococci</taxon>
        <taxon>Thermococcales</taxon>
        <taxon>Thermococcaceae</taxon>
        <taxon>Thermococcus</taxon>
    </lineage>
</organism>
<sequence>MKVYEPLMLAMPLAKWMGEFIIKNKKLPGGDDVRKFLKECGLEEICLDEGLALHRGRFVLTLTFPAKEHVIVDIISSSGELSDALEVIAYHDRKLEAYVIEIIPANELEFEGNIGLEPVIIDEKSFELKSYPVLGHFEEEEGGVFLVIDSETYRIWKGSRKLDTCPICGAEGLAWRKNEAYCDSCGFGIKIKVEREKQ</sequence>
<accession>A0A832Z864</accession>
<dbReference type="EMBL" id="DQUG01000010">
    <property type="protein sequence ID" value="HIP74613.1"/>
    <property type="molecule type" value="Genomic_DNA"/>
</dbReference>
<comment type="caution">
    <text evidence="1">The sequence shown here is derived from an EMBL/GenBank/DDBJ whole genome shotgun (WGS) entry which is preliminary data.</text>
</comment>
<name>A0A832Z864_9EURY</name>